<reference evidence="9 10" key="1">
    <citation type="submission" date="2020-01" db="EMBL/GenBank/DDBJ databases">
        <title>Complete genome sequence of Chitinophaga sp. H33E-04 isolated from quinoa roots.</title>
        <authorList>
            <person name="Weon H.-Y."/>
            <person name="Lee S.A."/>
        </authorList>
    </citation>
    <scope>NUCLEOTIDE SEQUENCE [LARGE SCALE GENOMIC DNA]</scope>
    <source>
        <strain evidence="9 10">H33E-04</strain>
    </source>
</reference>
<dbReference type="Pfam" id="PF06964">
    <property type="entry name" value="Alpha-L-AF_C"/>
    <property type="match status" value="1"/>
</dbReference>
<evidence type="ECO:0000256" key="2">
    <source>
        <dbReference type="ARBA" id="ARBA00007186"/>
    </source>
</evidence>
<proteinExistence type="inferred from homology"/>
<keyword evidence="10" id="KW-1185">Reference proteome</keyword>
<dbReference type="Gene3D" id="2.60.40.1180">
    <property type="entry name" value="Golgi alpha-mannosidase II"/>
    <property type="match status" value="1"/>
</dbReference>
<feature type="chain" id="PRO_5025357388" description="non-reducing end alpha-L-arabinofuranosidase" evidence="7">
    <location>
        <begin position="22"/>
        <end position="660"/>
    </location>
</feature>
<dbReference type="RefSeq" id="WP_162329806.1">
    <property type="nucleotide sequence ID" value="NZ_CP048113.1"/>
</dbReference>
<evidence type="ECO:0000256" key="3">
    <source>
        <dbReference type="ARBA" id="ARBA00012670"/>
    </source>
</evidence>
<dbReference type="KEGG" id="chih:GWR21_00380"/>
<dbReference type="SUPFAM" id="SSF51445">
    <property type="entry name" value="(Trans)glycosidases"/>
    <property type="match status" value="1"/>
</dbReference>
<dbReference type="PANTHER" id="PTHR31776">
    <property type="entry name" value="ALPHA-L-ARABINOFURANOSIDASE 1"/>
    <property type="match status" value="1"/>
</dbReference>
<dbReference type="EMBL" id="CP048113">
    <property type="protein sequence ID" value="QHS58101.1"/>
    <property type="molecule type" value="Genomic_DNA"/>
</dbReference>
<gene>
    <name evidence="9" type="ORF">GWR21_00380</name>
</gene>
<dbReference type="Pfam" id="PF22848">
    <property type="entry name" value="ASD1_dom"/>
    <property type="match status" value="1"/>
</dbReference>
<feature type="signal peptide" evidence="7">
    <location>
        <begin position="1"/>
        <end position="21"/>
    </location>
</feature>
<comment type="similarity">
    <text evidence="2">Belongs to the glycosyl hydrolase 51 family.</text>
</comment>
<protein>
    <recommendedName>
        <fullName evidence="3">non-reducing end alpha-L-arabinofuranosidase</fullName>
        <ecNumber evidence="3">3.2.1.55</ecNumber>
    </recommendedName>
</protein>
<dbReference type="Proteomes" id="UP000476411">
    <property type="component" value="Chromosome"/>
</dbReference>
<dbReference type="SMART" id="SM00813">
    <property type="entry name" value="Alpha-L-AF_C"/>
    <property type="match status" value="1"/>
</dbReference>
<dbReference type="InterPro" id="IPR055235">
    <property type="entry name" value="ASD1_cat"/>
</dbReference>
<dbReference type="GO" id="GO:0046373">
    <property type="term" value="P:L-arabinose metabolic process"/>
    <property type="evidence" value="ECO:0007669"/>
    <property type="project" value="InterPro"/>
</dbReference>
<dbReference type="InterPro" id="IPR013780">
    <property type="entry name" value="Glyco_hydro_b"/>
</dbReference>
<evidence type="ECO:0000313" key="9">
    <source>
        <dbReference type="EMBL" id="QHS58101.1"/>
    </source>
</evidence>
<organism evidence="9 10">
    <name type="scientific">Chitinophaga agri</name>
    <dbReference type="NCBI Taxonomy" id="2703787"/>
    <lineage>
        <taxon>Bacteria</taxon>
        <taxon>Pseudomonadati</taxon>
        <taxon>Bacteroidota</taxon>
        <taxon>Chitinophagia</taxon>
        <taxon>Chitinophagales</taxon>
        <taxon>Chitinophagaceae</taxon>
        <taxon>Chitinophaga</taxon>
    </lineage>
</organism>
<dbReference type="SUPFAM" id="SSF51011">
    <property type="entry name" value="Glycosyl hydrolase domain"/>
    <property type="match status" value="1"/>
</dbReference>
<evidence type="ECO:0000256" key="5">
    <source>
        <dbReference type="ARBA" id="ARBA00022801"/>
    </source>
</evidence>
<keyword evidence="5" id="KW-0378">Hydrolase</keyword>
<dbReference type="PANTHER" id="PTHR31776:SF0">
    <property type="entry name" value="ALPHA-L-ARABINOFURANOSIDASE 1"/>
    <property type="match status" value="1"/>
</dbReference>
<dbReference type="AlphaFoldDB" id="A0A6B9Z956"/>
<sequence length="660" mass="73374">MKRISKLVTTAFLLMTGHVSISQTMTLKVNGPQSEVQPTMWGIFFEDINFSADGGIYAELVKNRSFEFTEPMMGWKEVKKEGTGNVLIVNRESGHDANPRYAHITVDAAKGSYGLFNEGFRGMGFKKETLYNFSILARSTGGQLVGKLLLLDDKGVVIGQTTLPAVGKEWKQYTATVKTDRTVAKGGIQLLFAGNGALDIDMVSLFPQDTWKQRPGGLRNDLVQLLADLHPGFVRFPGGCIVEGRDLANRYQWKKTVGKVEDRTLIVNRWNTEFAHRAPGDYFQSYGLGFYEYFQLSEDIGAAPLPIINCGMACQFNTGEVAADEDVAVYIQDALDLIEFANGSTATKWGGLRAEMGHPAPFNLRHLGVGNEQWDSQYVARYQRFEEVLKAKHPEIKLVSSVGPFSSGERFDYLWSKLKPSKADLVDEHYYMPPEWFLKNADRYDNYERKGPKIFSGEYAAHVKTPKGQKETDTAEGRNTWESALAEAAFMTGLERNADIVQMASYAPLLAHVDAWQWRPDLIWFDNLRSVGTPNYYVQRLFSNNKGTHTIPVTSDGQPLTGQEGIYASATIDKAEHRILLKVVNATDRAVTYKVALEGAVTAKGAAKQTVLTAKNKTDFNTLEAPSVVVPEEQIITPGKNNVSVSVKANSLNIIQVPYK</sequence>
<dbReference type="Gene3D" id="2.60.120.260">
    <property type="entry name" value="Galactose-binding domain-like"/>
    <property type="match status" value="1"/>
</dbReference>
<dbReference type="GO" id="GO:0046556">
    <property type="term" value="F:alpha-L-arabinofuranosidase activity"/>
    <property type="evidence" value="ECO:0007669"/>
    <property type="project" value="UniProtKB-EC"/>
</dbReference>
<accession>A0A6B9Z956</accession>
<feature type="domain" description="Alpha-L-arabinofuranosidase C-terminal" evidence="8">
    <location>
        <begin position="457"/>
        <end position="651"/>
    </location>
</feature>
<keyword evidence="6" id="KW-0325">Glycoprotein</keyword>
<dbReference type="InterPro" id="IPR051563">
    <property type="entry name" value="Glycosyl_Hydrolase_51"/>
</dbReference>
<evidence type="ECO:0000256" key="7">
    <source>
        <dbReference type="SAM" id="SignalP"/>
    </source>
</evidence>
<evidence type="ECO:0000256" key="4">
    <source>
        <dbReference type="ARBA" id="ARBA00022729"/>
    </source>
</evidence>
<evidence type="ECO:0000313" key="10">
    <source>
        <dbReference type="Proteomes" id="UP000476411"/>
    </source>
</evidence>
<dbReference type="InterPro" id="IPR017853">
    <property type="entry name" value="GH"/>
</dbReference>
<keyword evidence="4 7" id="KW-0732">Signal</keyword>
<name>A0A6B9Z956_9BACT</name>
<comment type="catalytic activity">
    <reaction evidence="1">
        <text>Hydrolysis of terminal non-reducing alpha-L-arabinofuranoside residues in alpha-L-arabinosides.</text>
        <dbReference type="EC" id="3.2.1.55"/>
    </reaction>
</comment>
<dbReference type="InterPro" id="IPR010720">
    <property type="entry name" value="Alpha-L-AF_C"/>
</dbReference>
<evidence type="ECO:0000259" key="8">
    <source>
        <dbReference type="SMART" id="SM00813"/>
    </source>
</evidence>
<evidence type="ECO:0000256" key="6">
    <source>
        <dbReference type="ARBA" id="ARBA00023180"/>
    </source>
</evidence>
<dbReference type="EC" id="3.2.1.55" evidence="3"/>
<dbReference type="Gene3D" id="3.20.20.80">
    <property type="entry name" value="Glycosidases"/>
    <property type="match status" value="1"/>
</dbReference>
<evidence type="ECO:0000256" key="1">
    <source>
        <dbReference type="ARBA" id="ARBA00001462"/>
    </source>
</evidence>